<proteinExistence type="inferred from homology"/>
<dbReference type="InParanoid" id="E4XG16"/>
<comment type="subcellular location">
    <subcellularLocation>
        <location evidence="1">Cytoplasm</location>
        <location evidence="1">Cytoskeleton</location>
        <location evidence="1">Flagellum axoneme</location>
    </subcellularLocation>
</comment>
<accession>E4XG16</accession>
<evidence type="ECO:0000256" key="4">
    <source>
        <dbReference type="ARBA" id="ARBA00022553"/>
    </source>
</evidence>
<dbReference type="OrthoDB" id="313308at2759"/>
<evidence type="ECO:0000256" key="1">
    <source>
        <dbReference type="ARBA" id="ARBA00004611"/>
    </source>
</evidence>
<dbReference type="EMBL" id="FN653046">
    <property type="protein sequence ID" value="CBY24556.1"/>
    <property type="molecule type" value="Genomic_DNA"/>
</dbReference>
<keyword evidence="7" id="KW-0206">Cytoskeleton</keyword>
<sequence length="342" mass="40275">MSTEVIPQKTEEAKESFSYASHPKPLQARRKFRNDPGAGERYGNLMFDRRIVRGNTYAQSTFPPTTQINWSNAVIDRAQLQDNPMDLQRKAEKKRAKEARLRQEKELEDSRKSPLPVDGRRHINVQTETYLEELTNRVEEADVTCQTDLFLDRPPTPKYIPAKTGVDTSTQIMPHELFDFDMEVKPILEVLVGKCVEQSLEEVFEEEELENLREQQRKFHEARKREVLATQRLEEQERRLTDERERRITQQREVRRKEKQTAEKIAARAYAQNYLMDMIPVVFGKLRDSGYFFDPIKRDIELNFMADLIKKVQGQCDESELARLIADELIRHVVTTRLDEYE</sequence>
<keyword evidence="13" id="KW-1185">Reference proteome</keyword>
<evidence type="ECO:0000256" key="7">
    <source>
        <dbReference type="ARBA" id="ARBA00023212"/>
    </source>
</evidence>
<evidence type="ECO:0000256" key="10">
    <source>
        <dbReference type="SAM" id="MobiDB-lite"/>
    </source>
</evidence>
<evidence type="ECO:0000256" key="9">
    <source>
        <dbReference type="SAM" id="Coils"/>
    </source>
</evidence>
<evidence type="ECO:0000313" key="12">
    <source>
        <dbReference type="EMBL" id="CBY35632.1"/>
    </source>
</evidence>
<evidence type="ECO:0000256" key="2">
    <source>
        <dbReference type="ARBA" id="ARBA00006737"/>
    </source>
</evidence>
<keyword evidence="5" id="KW-0282">Flagellum</keyword>
<dbReference type="Pfam" id="PF06098">
    <property type="entry name" value="Radial_spoke_3"/>
    <property type="match status" value="1"/>
</dbReference>
<comment type="similarity">
    <text evidence="2">Belongs to the flagellar radial spoke RSP3 family.</text>
</comment>
<feature type="region of interest" description="Disordered" evidence="10">
    <location>
        <begin position="82"/>
        <end position="118"/>
    </location>
</feature>
<dbReference type="EMBL" id="FN654656">
    <property type="protein sequence ID" value="CBY35632.1"/>
    <property type="molecule type" value="Genomic_DNA"/>
</dbReference>
<reference evidence="11" key="1">
    <citation type="journal article" date="2010" name="Science">
        <title>Plasticity of animal genome architecture unmasked by rapid evolution of a pelagic tunicate.</title>
        <authorList>
            <person name="Denoeud F."/>
            <person name="Henriet S."/>
            <person name="Mungpakdee S."/>
            <person name="Aury J.M."/>
            <person name="Da Silva C."/>
            <person name="Brinkmann H."/>
            <person name="Mikhaleva J."/>
            <person name="Olsen L.C."/>
            <person name="Jubin C."/>
            <person name="Canestro C."/>
            <person name="Bouquet J.M."/>
            <person name="Danks G."/>
            <person name="Poulain J."/>
            <person name="Campsteijn C."/>
            <person name="Adamski M."/>
            <person name="Cross I."/>
            <person name="Yadetie F."/>
            <person name="Muffato M."/>
            <person name="Louis A."/>
            <person name="Butcher S."/>
            <person name="Tsagkogeorga G."/>
            <person name="Konrad A."/>
            <person name="Singh S."/>
            <person name="Jensen M.F."/>
            <person name="Cong E.H."/>
            <person name="Eikeseth-Otteraa H."/>
            <person name="Noel B."/>
            <person name="Anthouard V."/>
            <person name="Porcel B.M."/>
            <person name="Kachouri-Lafond R."/>
            <person name="Nishino A."/>
            <person name="Ugolini M."/>
            <person name="Chourrout P."/>
            <person name="Nishida H."/>
            <person name="Aasland R."/>
            <person name="Huzurbazar S."/>
            <person name="Westhof E."/>
            <person name="Delsuc F."/>
            <person name="Lehrach H."/>
            <person name="Reinhardt R."/>
            <person name="Weissenbach J."/>
            <person name="Roy S.W."/>
            <person name="Artiguenave F."/>
            <person name="Postlethwait J.H."/>
            <person name="Manak J.R."/>
            <person name="Thompson E.M."/>
            <person name="Jaillon O."/>
            <person name="Du Pasquier L."/>
            <person name="Boudinot P."/>
            <person name="Liberles D.A."/>
            <person name="Volff J.N."/>
            <person name="Philippe H."/>
            <person name="Lenhard B."/>
            <person name="Roest Crollius H."/>
            <person name="Wincker P."/>
            <person name="Chourrout D."/>
        </authorList>
    </citation>
    <scope>NUCLEOTIDE SEQUENCE [LARGE SCALE GENOMIC DNA]</scope>
</reference>
<feature type="compositionally biased region" description="Basic and acidic residues" evidence="10">
    <location>
        <begin position="98"/>
        <end position="112"/>
    </location>
</feature>
<feature type="region of interest" description="Disordered" evidence="10">
    <location>
        <begin position="1"/>
        <end position="40"/>
    </location>
</feature>
<keyword evidence="6" id="KW-0969">Cilium</keyword>
<evidence type="ECO:0008006" key="14">
    <source>
        <dbReference type="Google" id="ProtNLM"/>
    </source>
</evidence>
<evidence type="ECO:0000256" key="8">
    <source>
        <dbReference type="ARBA" id="ARBA00023273"/>
    </source>
</evidence>
<evidence type="ECO:0000256" key="5">
    <source>
        <dbReference type="ARBA" id="ARBA00022846"/>
    </source>
</evidence>
<keyword evidence="4" id="KW-0597">Phosphoprotein</keyword>
<dbReference type="AlphaFoldDB" id="E4XG16"/>
<evidence type="ECO:0000256" key="6">
    <source>
        <dbReference type="ARBA" id="ARBA00023069"/>
    </source>
</evidence>
<dbReference type="InterPro" id="IPR009290">
    <property type="entry name" value="Radial_spoke_3"/>
</dbReference>
<dbReference type="PANTHER" id="PTHR21648">
    <property type="entry name" value="FLAGELLAR RADIAL SPOKE PROTEIN 3"/>
    <property type="match status" value="1"/>
</dbReference>
<dbReference type="GO" id="GO:0005929">
    <property type="term" value="C:cilium"/>
    <property type="evidence" value="ECO:0007669"/>
    <property type="project" value="TreeGrafter"/>
</dbReference>
<evidence type="ECO:0000313" key="11">
    <source>
        <dbReference type="EMBL" id="CBY24556.1"/>
    </source>
</evidence>
<keyword evidence="9" id="KW-0175">Coiled coil</keyword>
<name>E4XG16_OIKDI</name>
<keyword evidence="8" id="KW-0966">Cell projection</keyword>
<protein>
    <recommendedName>
        <fullName evidence="14">Radial spoke head protein 3 homolog</fullName>
    </recommendedName>
</protein>
<gene>
    <name evidence="11" type="ORF">GSOID_T00010424001</name>
    <name evidence="12" type="ORF">GSOID_T00027460001</name>
</gene>
<feature type="coiled-coil region" evidence="9">
    <location>
        <begin position="195"/>
        <end position="253"/>
    </location>
</feature>
<evidence type="ECO:0000256" key="3">
    <source>
        <dbReference type="ARBA" id="ARBA00022490"/>
    </source>
</evidence>
<dbReference type="Proteomes" id="UP000001307">
    <property type="component" value="Unassembled WGS sequence"/>
</dbReference>
<dbReference type="Proteomes" id="UP000011014">
    <property type="component" value="Unassembled WGS sequence"/>
</dbReference>
<keyword evidence="3" id="KW-0963">Cytoplasm</keyword>
<evidence type="ECO:0000313" key="13">
    <source>
        <dbReference type="Proteomes" id="UP000001307"/>
    </source>
</evidence>
<dbReference type="PANTHER" id="PTHR21648:SF0">
    <property type="entry name" value="RADIAL SPOKE HEAD PROTEIN 3 HOMOLOG"/>
    <property type="match status" value="1"/>
</dbReference>
<organism evidence="11">
    <name type="scientific">Oikopleura dioica</name>
    <name type="common">Tunicate</name>
    <dbReference type="NCBI Taxonomy" id="34765"/>
    <lineage>
        <taxon>Eukaryota</taxon>
        <taxon>Metazoa</taxon>
        <taxon>Chordata</taxon>
        <taxon>Tunicata</taxon>
        <taxon>Appendicularia</taxon>
        <taxon>Copelata</taxon>
        <taxon>Oikopleuridae</taxon>
        <taxon>Oikopleura</taxon>
    </lineage>
</organism>